<keyword evidence="7" id="KW-1185">Reference proteome</keyword>
<comment type="caution">
    <text evidence="6">The sequence shown here is derived from an EMBL/GenBank/DDBJ whole genome shotgun (WGS) entry which is preliminary data.</text>
</comment>
<sequence>MTKSTANAPAPAVNEVRDRILETASELFYRRGVRAVGVDLVVEKSGVAKTSLYRHFGTKDDLIAAFLKREDLDFWSTWDRVTERHADDALAELDAHFEWIGERVGRDNYRGCPQINTAAEFPEAGHPARKVAEAHMREMRRRLKAIAGRLAVAAPDRLAGQLAVLINGAFVSMQVFEPGEATGLLRDAAHALIAAGRN</sequence>
<reference evidence="6 7" key="1">
    <citation type="submission" date="2017-09" db="EMBL/GenBank/DDBJ databases">
        <title>Comparative genomics of rhizobia isolated from Phaseolus vulgaris in China.</title>
        <authorList>
            <person name="Tong W."/>
        </authorList>
    </citation>
    <scope>NUCLEOTIDE SEQUENCE [LARGE SCALE GENOMIC DNA]</scope>
    <source>
        <strain evidence="6 7">L101</strain>
    </source>
</reference>
<dbReference type="RefSeq" id="WP_040141290.1">
    <property type="nucleotide sequence ID" value="NZ_CP104155.1"/>
</dbReference>
<dbReference type="InterPro" id="IPR001647">
    <property type="entry name" value="HTH_TetR"/>
</dbReference>
<dbReference type="AlphaFoldDB" id="A0A2A5KRX6"/>
<keyword evidence="2 4" id="KW-0238">DNA-binding</keyword>
<evidence type="ECO:0000313" key="7">
    <source>
        <dbReference type="Proteomes" id="UP000218807"/>
    </source>
</evidence>
<evidence type="ECO:0000256" key="1">
    <source>
        <dbReference type="ARBA" id="ARBA00023015"/>
    </source>
</evidence>
<feature type="domain" description="HTH tetR-type" evidence="5">
    <location>
        <begin position="14"/>
        <end position="74"/>
    </location>
</feature>
<feature type="DNA-binding region" description="H-T-H motif" evidence="4">
    <location>
        <begin position="37"/>
        <end position="56"/>
    </location>
</feature>
<dbReference type="InterPro" id="IPR009057">
    <property type="entry name" value="Homeodomain-like_sf"/>
</dbReference>
<name>A0A2A5KRX6_9HYPH</name>
<dbReference type="EMBL" id="NXDM01000017">
    <property type="protein sequence ID" value="PCK79763.1"/>
    <property type="molecule type" value="Genomic_DNA"/>
</dbReference>
<keyword evidence="1" id="KW-0805">Transcription regulation</keyword>
<evidence type="ECO:0000256" key="2">
    <source>
        <dbReference type="ARBA" id="ARBA00023125"/>
    </source>
</evidence>
<dbReference type="SUPFAM" id="SSF48498">
    <property type="entry name" value="Tetracyclin repressor-like, C-terminal domain"/>
    <property type="match status" value="1"/>
</dbReference>
<dbReference type="PANTHER" id="PTHR47506">
    <property type="entry name" value="TRANSCRIPTIONAL REGULATORY PROTEIN"/>
    <property type="match status" value="1"/>
</dbReference>
<evidence type="ECO:0000256" key="4">
    <source>
        <dbReference type="PROSITE-ProRule" id="PRU00335"/>
    </source>
</evidence>
<evidence type="ECO:0000259" key="5">
    <source>
        <dbReference type="PROSITE" id="PS50977"/>
    </source>
</evidence>
<dbReference type="GO" id="GO:0003677">
    <property type="term" value="F:DNA binding"/>
    <property type="evidence" value="ECO:0007669"/>
    <property type="project" value="UniProtKB-UniRule"/>
</dbReference>
<organism evidence="6 7">
    <name type="scientific">Rhizobium sophoriradicis</name>
    <dbReference type="NCBI Taxonomy" id="1535245"/>
    <lineage>
        <taxon>Bacteria</taxon>
        <taxon>Pseudomonadati</taxon>
        <taxon>Pseudomonadota</taxon>
        <taxon>Alphaproteobacteria</taxon>
        <taxon>Hyphomicrobiales</taxon>
        <taxon>Rhizobiaceae</taxon>
        <taxon>Rhizobium/Agrobacterium group</taxon>
        <taxon>Rhizobium</taxon>
    </lineage>
</organism>
<keyword evidence="3" id="KW-0804">Transcription</keyword>
<gene>
    <name evidence="6" type="ORF">CPT34_17960</name>
</gene>
<dbReference type="InterPro" id="IPR036271">
    <property type="entry name" value="Tet_transcr_reg_TetR-rel_C_sf"/>
</dbReference>
<dbReference type="PROSITE" id="PS50977">
    <property type="entry name" value="HTH_TETR_2"/>
    <property type="match status" value="1"/>
</dbReference>
<dbReference type="Pfam" id="PF00440">
    <property type="entry name" value="TetR_N"/>
    <property type="match status" value="1"/>
</dbReference>
<evidence type="ECO:0000256" key="3">
    <source>
        <dbReference type="ARBA" id="ARBA00023163"/>
    </source>
</evidence>
<dbReference type="PRINTS" id="PR00455">
    <property type="entry name" value="HTHTETR"/>
</dbReference>
<proteinExistence type="predicted"/>
<dbReference type="PANTHER" id="PTHR47506:SF1">
    <property type="entry name" value="HTH-TYPE TRANSCRIPTIONAL REGULATOR YJDC"/>
    <property type="match status" value="1"/>
</dbReference>
<evidence type="ECO:0000313" key="6">
    <source>
        <dbReference type="EMBL" id="PCK79763.1"/>
    </source>
</evidence>
<protein>
    <submittedName>
        <fullName evidence="6">TetR/AcrR family transcriptional regulator</fullName>
    </submittedName>
</protein>
<dbReference type="Gene3D" id="1.10.357.10">
    <property type="entry name" value="Tetracycline Repressor, domain 2"/>
    <property type="match status" value="1"/>
</dbReference>
<dbReference type="SUPFAM" id="SSF46689">
    <property type="entry name" value="Homeodomain-like"/>
    <property type="match status" value="1"/>
</dbReference>
<dbReference type="Proteomes" id="UP000218807">
    <property type="component" value="Unassembled WGS sequence"/>
</dbReference>
<accession>A0A2A5KRX6</accession>